<evidence type="ECO:0000313" key="3">
    <source>
        <dbReference type="Proteomes" id="UP000005951"/>
    </source>
</evidence>
<dbReference type="AlphaFoldDB" id="K8X6J7"/>
<evidence type="ECO:0000259" key="1">
    <source>
        <dbReference type="Pfam" id="PF08044"/>
    </source>
</evidence>
<organism evidence="2 3">
    <name type="scientific">Rhodococcus opacus M213</name>
    <dbReference type="NCBI Taxonomy" id="1129896"/>
    <lineage>
        <taxon>Bacteria</taxon>
        <taxon>Bacillati</taxon>
        <taxon>Actinomycetota</taxon>
        <taxon>Actinomycetes</taxon>
        <taxon>Mycobacteriales</taxon>
        <taxon>Nocardiaceae</taxon>
        <taxon>Rhodococcus</taxon>
    </lineage>
</organism>
<name>K8X6J7_RHOOP</name>
<proteinExistence type="predicted"/>
<feature type="domain" description="DUF1707" evidence="1">
    <location>
        <begin position="16"/>
        <end position="68"/>
    </location>
</feature>
<dbReference type="PANTHER" id="PTHR40763">
    <property type="entry name" value="MEMBRANE PROTEIN-RELATED"/>
    <property type="match status" value="1"/>
</dbReference>
<dbReference type="EMBL" id="AJYC02000165">
    <property type="protein sequence ID" value="EKT77179.1"/>
    <property type="molecule type" value="Genomic_DNA"/>
</dbReference>
<dbReference type="PANTHER" id="PTHR40763:SF4">
    <property type="entry name" value="DUF1707 DOMAIN-CONTAINING PROTEIN"/>
    <property type="match status" value="1"/>
</dbReference>
<dbReference type="InterPro" id="IPR012551">
    <property type="entry name" value="DUF1707_SHOCT-like"/>
</dbReference>
<reference evidence="2 3" key="1">
    <citation type="journal article" date="2013" name="Genome Announc.">
        <title>Draft Genome Sequence of Rhodococcus opacus Strain M213 Shows a Diverse Catabolic Potential.</title>
        <authorList>
            <person name="Pathak A."/>
            <person name="Green S.J."/>
            <person name="Ogram A."/>
            <person name="Chauhan A."/>
        </authorList>
    </citation>
    <scope>NUCLEOTIDE SEQUENCE [LARGE SCALE GENOMIC DNA]</scope>
    <source>
        <strain evidence="2 3">M213</strain>
    </source>
</reference>
<gene>
    <name evidence="2" type="ORF">WSS_A38912</name>
</gene>
<evidence type="ECO:0000313" key="2">
    <source>
        <dbReference type="EMBL" id="EKT77179.1"/>
    </source>
</evidence>
<sequence length="291" mass="30657">MPHYDAGVASGPSSQTRARDLDRVNACSQLDAAYADGQLGAGEYHDRTAQAMSAKTLAELNLLISDLQLPSSITAQAPVRTSGAPRRALRIAVACGAVIAVGAIGLTLTEQDGPDPVTAPVPAQVERPLAQPEVEVPAVEPIIVGQAQPLTQDGIHALFEQYRQRFGDLTVHELGLYDEYAILSRTAPDAPDKVDRYDFRGGFKPSGIRTQRLPGTGEVDLAQVNVPALVALIADAPRLVGVPDGTIGHVLLADGGKGPTINVYVYDRDQTGGGYLRATLGGDVWQVNPAN</sequence>
<accession>K8X6J7</accession>
<protein>
    <recommendedName>
        <fullName evidence="1">DUF1707 domain-containing protein</fullName>
    </recommendedName>
</protein>
<dbReference type="Proteomes" id="UP000005951">
    <property type="component" value="Unassembled WGS sequence"/>
</dbReference>
<comment type="caution">
    <text evidence="2">The sequence shown here is derived from an EMBL/GenBank/DDBJ whole genome shotgun (WGS) entry which is preliminary data.</text>
</comment>
<dbReference type="Pfam" id="PF08044">
    <property type="entry name" value="DUF1707"/>
    <property type="match status" value="1"/>
</dbReference>